<comment type="caution">
    <text evidence="1">The sequence shown here is derived from an EMBL/GenBank/DDBJ whole genome shotgun (WGS) entry which is preliminary data.</text>
</comment>
<evidence type="ECO:0000313" key="2">
    <source>
        <dbReference type="Proteomes" id="UP001243375"/>
    </source>
</evidence>
<keyword evidence="2" id="KW-1185">Reference proteome</keyword>
<dbReference type="Proteomes" id="UP001243375">
    <property type="component" value="Unassembled WGS sequence"/>
</dbReference>
<evidence type="ECO:0000313" key="1">
    <source>
        <dbReference type="EMBL" id="KAJ9114747.1"/>
    </source>
</evidence>
<reference evidence="1" key="1">
    <citation type="submission" date="2023-04" db="EMBL/GenBank/DDBJ databases">
        <title>Draft Genome sequencing of Naganishia species isolated from polar environments using Oxford Nanopore Technology.</title>
        <authorList>
            <person name="Leo P."/>
            <person name="Venkateswaran K."/>
        </authorList>
    </citation>
    <scope>NUCLEOTIDE SEQUENCE</scope>
    <source>
        <strain evidence="1">MNA-CCFEE 5425</strain>
    </source>
</reference>
<protein>
    <submittedName>
        <fullName evidence="1">Uncharacterized protein</fullName>
    </submittedName>
</protein>
<organism evidence="1 2">
    <name type="scientific">Naganishia vaughanmartiniae</name>
    <dbReference type="NCBI Taxonomy" id="1424756"/>
    <lineage>
        <taxon>Eukaryota</taxon>
        <taxon>Fungi</taxon>
        <taxon>Dikarya</taxon>
        <taxon>Basidiomycota</taxon>
        <taxon>Agaricomycotina</taxon>
        <taxon>Tremellomycetes</taxon>
        <taxon>Filobasidiales</taxon>
        <taxon>Filobasidiaceae</taxon>
        <taxon>Naganishia</taxon>
    </lineage>
</organism>
<dbReference type="EMBL" id="JASBWU010000018">
    <property type="protein sequence ID" value="KAJ9114747.1"/>
    <property type="molecule type" value="Genomic_DNA"/>
</dbReference>
<name>A0ACC2WUN4_9TREE</name>
<sequence>MSLMKELVFLSFGRYGIAVDVGGSGSGKEDISHGTASSSVQFLSYESMNPIPPELVIQGEAGAGAVSLIIADEMGYAGEGVGGNCMQPVEMSHLSADDECFLDVNNVFGNTLDAWTDSSVNIMHPTSQISLGMLPSSDAAQPNAELPETVDPQSSLFSDGWTCPPYFLEEWAQEFAQPDGWAHLPASAVAWTSPYPEIPLLRILGEEKRRRFGDELDVTDPFFISYARYHQCYEVPHWEIPSARTMKRIAKQSMFTLTHHLPIIHPSQSRLEQIHPGLAFAMMIVGSPRHASIAGDFGRKWWLQPGDGDVARLADRREWEEGRSVISPWTDSEVEVLEFEPLEEERTFEEAKPRANGYDELTTNIFHARSARIMEPDITWRYTTVWKDVSGSPDHVLRTQWKRWIEEEARRRTIWLLYLFDTLKIVETRGSGLILPQDVGGLLLPSPDSIWKTGSHAQWREAMVTYTPVTLDEAMEAHFADSDMPVDATGKSNSSCLFSHLGRFARLLIVLTLLRGLTLFGEGKSDAGSLLNAWGVLFHNGSPNNKNMSTVLAFGSALSTVSTMSDSER</sequence>
<proteinExistence type="predicted"/>
<gene>
    <name evidence="1" type="ORF">QFC22_005623</name>
</gene>
<accession>A0ACC2WUN4</accession>